<dbReference type="SUPFAM" id="SSF57667">
    <property type="entry name" value="beta-beta-alpha zinc fingers"/>
    <property type="match status" value="1"/>
</dbReference>
<proteinExistence type="predicted"/>
<evidence type="ECO:0000313" key="5">
    <source>
        <dbReference type="WBParaSite" id="BTMF_0000267001-mRNA-1"/>
    </source>
</evidence>
<protein>
    <submittedName>
        <fullName evidence="5">C2H2-type domain-containing protein</fullName>
    </submittedName>
</protein>
<dbReference type="InterPro" id="IPR036236">
    <property type="entry name" value="Znf_C2H2_sf"/>
</dbReference>
<sequence length="128" mass="14439">MPSSGNNNVMLNGTDTVVPEIIRKKKRKVPSRHLDFISDSVNERNTDSKHITITRCLKQSHKSLDKQAYRCSSCPSFFTSRRGMANHCKLHGANKRFKCASCDFGYIYISLPFSKEATAAVLNLINNE</sequence>
<reference evidence="5" key="1">
    <citation type="submission" date="2017-02" db="UniProtKB">
        <authorList>
            <consortium name="WormBaseParasite"/>
        </authorList>
    </citation>
    <scope>IDENTIFICATION</scope>
</reference>
<keyword evidence="1" id="KW-0862">Zinc</keyword>
<gene>
    <name evidence="3" type="ORF">BTMF_LOCUS1994</name>
</gene>
<dbReference type="GO" id="GO:0008270">
    <property type="term" value="F:zinc ion binding"/>
    <property type="evidence" value="ECO:0007669"/>
    <property type="project" value="UniProtKB-KW"/>
</dbReference>
<feature type="domain" description="C2H2-type" evidence="2">
    <location>
        <begin position="69"/>
        <end position="96"/>
    </location>
</feature>
<accession>A0A0R3Q8L2</accession>
<dbReference type="AlphaFoldDB" id="A0A0R3Q8L2"/>
<dbReference type="Proteomes" id="UP000280834">
    <property type="component" value="Unassembled WGS sequence"/>
</dbReference>
<dbReference type="STRING" id="42155.A0A0R3Q8L2"/>
<evidence type="ECO:0000313" key="4">
    <source>
        <dbReference type="Proteomes" id="UP000280834"/>
    </source>
</evidence>
<dbReference type="WBParaSite" id="BTMF_0000267001-mRNA-1">
    <property type="protein sequence ID" value="BTMF_0000267001-mRNA-1"/>
    <property type="gene ID" value="BTMF_0000267001"/>
</dbReference>
<keyword evidence="4" id="KW-1185">Reference proteome</keyword>
<dbReference type="InterPro" id="IPR013087">
    <property type="entry name" value="Znf_C2H2_type"/>
</dbReference>
<keyword evidence="1" id="KW-0863">Zinc-finger</keyword>
<name>A0A0R3Q8L2_9BILA</name>
<dbReference type="EMBL" id="UZAG01001528">
    <property type="protein sequence ID" value="VDO11526.1"/>
    <property type="molecule type" value="Genomic_DNA"/>
</dbReference>
<evidence type="ECO:0000259" key="2">
    <source>
        <dbReference type="PROSITE" id="PS50157"/>
    </source>
</evidence>
<dbReference type="PROSITE" id="PS00028">
    <property type="entry name" value="ZINC_FINGER_C2H2_1"/>
    <property type="match status" value="1"/>
</dbReference>
<reference evidence="3 4" key="2">
    <citation type="submission" date="2018-11" db="EMBL/GenBank/DDBJ databases">
        <authorList>
            <consortium name="Pathogen Informatics"/>
        </authorList>
    </citation>
    <scope>NUCLEOTIDE SEQUENCE [LARGE SCALE GENOMIC DNA]</scope>
</reference>
<keyword evidence="1" id="KW-0479">Metal-binding</keyword>
<evidence type="ECO:0000313" key="3">
    <source>
        <dbReference type="EMBL" id="VDO11526.1"/>
    </source>
</evidence>
<organism evidence="5">
    <name type="scientific">Brugia timori</name>
    <dbReference type="NCBI Taxonomy" id="42155"/>
    <lineage>
        <taxon>Eukaryota</taxon>
        <taxon>Metazoa</taxon>
        <taxon>Ecdysozoa</taxon>
        <taxon>Nematoda</taxon>
        <taxon>Chromadorea</taxon>
        <taxon>Rhabditida</taxon>
        <taxon>Spirurina</taxon>
        <taxon>Spiruromorpha</taxon>
        <taxon>Filarioidea</taxon>
        <taxon>Onchocercidae</taxon>
        <taxon>Brugia</taxon>
    </lineage>
</organism>
<evidence type="ECO:0000256" key="1">
    <source>
        <dbReference type="PROSITE-ProRule" id="PRU00042"/>
    </source>
</evidence>
<dbReference type="PROSITE" id="PS50157">
    <property type="entry name" value="ZINC_FINGER_C2H2_2"/>
    <property type="match status" value="1"/>
</dbReference>
<dbReference type="Gene3D" id="3.30.160.60">
    <property type="entry name" value="Classic Zinc Finger"/>
    <property type="match status" value="1"/>
</dbReference>